<evidence type="ECO:0000313" key="1">
    <source>
        <dbReference type="EMBL" id="MBA1836610.1"/>
    </source>
</evidence>
<gene>
    <name evidence="1" type="ORF">HMA55_01580</name>
</gene>
<evidence type="ECO:0000313" key="2">
    <source>
        <dbReference type="Proteomes" id="UP000577408"/>
    </source>
</evidence>
<protein>
    <submittedName>
        <fullName evidence="1">Uncharacterized protein</fullName>
    </submittedName>
</protein>
<dbReference type="EMBL" id="JABFED010000001">
    <property type="protein sequence ID" value="MBA1836610.1"/>
    <property type="molecule type" value="Genomic_DNA"/>
</dbReference>
<accession>A0A7H0K9V8</accession>
<comment type="caution">
    <text evidence="1">The sequence shown here is derived from an EMBL/GenBank/DDBJ whole genome shotgun (WGS) entry which is preliminary data.</text>
</comment>
<dbReference type="AlphaFoldDB" id="A0A7H0K9V8"/>
<sequence>MFENRRIAVLACATATLTAAVAVPSADAATVGQPTDGVCSFKINDAERKYIDSLDRSVGIGASDERARWAAAFEVAFPGASEVSGQFLEQFSGSYISYFNNNLAANVERWAQRVADATGADLDASRTYFTHVWDSSATSNHQPFDMGGYWSELDQAVATGQITVPKRDGFAEFDLIPDRAGINAQLAEEYPSMPRDQRSKWAEAYDTLPDMTEARRVAALMVAYEEARTTCEAGGGTVLLPTDGTNPDAPVTTPPTSTYAPPPIEPGRTSNTVTHTLTNGKTKVTTSVTGSPTTMTNISVSQVTSRTDTAKTTNSGSSASPGVVVGVIVALLVALGAAGAAFAAMGQ</sequence>
<name>A0A7H0K9V8_9CORY</name>
<dbReference type="Proteomes" id="UP000577408">
    <property type="component" value="Unassembled WGS sequence"/>
</dbReference>
<keyword evidence="2" id="KW-1185">Reference proteome</keyword>
<dbReference type="RefSeq" id="WP_181191338.1">
    <property type="nucleotide sequence ID" value="NZ_JABFED010000001.1"/>
</dbReference>
<proteinExistence type="predicted"/>
<reference evidence="1 2" key="1">
    <citation type="submission" date="2020-05" db="EMBL/GenBank/DDBJ databases">
        <title>Descriptions of Corynebacterium xxxx sp. nov., Corynebacterium yyyy sp. nov. and Corynebacterium zzzz sp. nov.</title>
        <authorList>
            <person name="Zhang G."/>
        </authorList>
    </citation>
    <scope>NUCLEOTIDE SEQUENCE [LARGE SCALE GENOMIC DNA]</scope>
    <source>
        <strain evidence="2">zg-913</strain>
    </source>
</reference>
<organism evidence="1 2">
    <name type="scientific">Corynebacterium wankanglinii</name>
    <dbReference type="NCBI Taxonomy" id="2735136"/>
    <lineage>
        <taxon>Bacteria</taxon>
        <taxon>Bacillati</taxon>
        <taxon>Actinomycetota</taxon>
        <taxon>Actinomycetes</taxon>
        <taxon>Mycobacteriales</taxon>
        <taxon>Corynebacteriaceae</taxon>
        <taxon>Corynebacterium</taxon>
    </lineage>
</organism>